<dbReference type="InParanoid" id="D2V170"/>
<reference evidence="1 2" key="1">
    <citation type="journal article" date="2010" name="Cell">
        <title>The genome of Naegleria gruberi illuminates early eukaryotic versatility.</title>
        <authorList>
            <person name="Fritz-Laylin L.K."/>
            <person name="Prochnik S.E."/>
            <person name="Ginger M.L."/>
            <person name="Dacks J.B."/>
            <person name="Carpenter M.L."/>
            <person name="Field M.C."/>
            <person name="Kuo A."/>
            <person name="Paredez A."/>
            <person name="Chapman J."/>
            <person name="Pham J."/>
            <person name="Shu S."/>
            <person name="Neupane R."/>
            <person name="Cipriano M."/>
            <person name="Mancuso J."/>
            <person name="Tu H."/>
            <person name="Salamov A."/>
            <person name="Lindquist E."/>
            <person name="Shapiro H."/>
            <person name="Lucas S."/>
            <person name="Grigoriev I.V."/>
            <person name="Cande W.Z."/>
            <person name="Fulton C."/>
            <person name="Rokhsar D.S."/>
            <person name="Dawson S.C."/>
        </authorList>
    </citation>
    <scope>NUCLEOTIDE SEQUENCE [LARGE SCALE GENOMIC DNA]</scope>
    <source>
        <strain evidence="1 2">NEG-M</strain>
    </source>
</reference>
<accession>D2V170</accession>
<sequence length="341" mass="38832">MNQLYHRPLPFQTRQGAILSKGQSRSAPLLSALPIIAIHHKKQEILTIKNNAIVIYGLSTLREKCRITVSNLVRPTAMELCNDDGDQVVVFCASGMCKLLLNFKKKTCEVMWIRSFGDLPGKLSLFREKDLIYYSSNECSSNRTCSLGVVHVSDGKIGTDDLMFQTSDGMIVQRSRKNAEELIIAYPKGISVVSGRGKKKNFNLENALRNGYYNCVVNRVLAMTQDDEGRIYLLLDWLNLSLAISGGFTTSNYLLVSLSNVFSDSSIEEEGNLICCEERCLLFNQYTFRMEFFKYEKKKYLCFFKNELDLVTVSYQEINNGYHLFKSFIYPYVDMLIVCGI</sequence>
<dbReference type="VEuPathDB" id="AmoebaDB:NAEGRDRAFT_62780"/>
<proteinExistence type="predicted"/>
<dbReference type="RefSeq" id="XP_002682162.1">
    <property type="nucleotide sequence ID" value="XM_002682116.1"/>
</dbReference>
<keyword evidence="2" id="KW-1185">Reference proteome</keyword>
<protein>
    <submittedName>
        <fullName evidence="1">Predicted protein</fullName>
    </submittedName>
</protein>
<dbReference type="EMBL" id="GG738848">
    <property type="protein sequence ID" value="EFC49418.1"/>
    <property type="molecule type" value="Genomic_DNA"/>
</dbReference>
<evidence type="ECO:0000313" key="2">
    <source>
        <dbReference type="Proteomes" id="UP000006671"/>
    </source>
</evidence>
<gene>
    <name evidence="1" type="ORF">NAEGRDRAFT_62780</name>
</gene>
<dbReference type="GeneID" id="8862575"/>
<dbReference type="AlphaFoldDB" id="D2V170"/>
<name>D2V170_NAEGR</name>
<organism evidence="2">
    <name type="scientific">Naegleria gruberi</name>
    <name type="common">Amoeba</name>
    <dbReference type="NCBI Taxonomy" id="5762"/>
    <lineage>
        <taxon>Eukaryota</taxon>
        <taxon>Discoba</taxon>
        <taxon>Heterolobosea</taxon>
        <taxon>Tetramitia</taxon>
        <taxon>Eutetramitia</taxon>
        <taxon>Vahlkampfiidae</taxon>
        <taxon>Naegleria</taxon>
    </lineage>
</organism>
<evidence type="ECO:0000313" key="1">
    <source>
        <dbReference type="EMBL" id="EFC49418.1"/>
    </source>
</evidence>
<dbReference type="KEGG" id="ngr:NAEGRDRAFT_62780"/>
<dbReference type="Proteomes" id="UP000006671">
    <property type="component" value="Unassembled WGS sequence"/>
</dbReference>